<dbReference type="InParanoid" id="E9H4Z5"/>
<gene>
    <name evidence="2" type="ORF">DAPPUDRAFT_325519</name>
</gene>
<protein>
    <submittedName>
        <fullName evidence="2">Uncharacterized protein</fullName>
    </submittedName>
</protein>
<feature type="chain" id="PRO_5003241699" evidence="1">
    <location>
        <begin position="22"/>
        <end position="230"/>
    </location>
</feature>
<feature type="signal peptide" evidence="1">
    <location>
        <begin position="1"/>
        <end position="21"/>
    </location>
</feature>
<evidence type="ECO:0000313" key="2">
    <source>
        <dbReference type="EMBL" id="EFX73270.1"/>
    </source>
</evidence>
<keyword evidence="1" id="KW-0732">Signal</keyword>
<dbReference type="OrthoDB" id="10559149at2759"/>
<dbReference type="PANTHER" id="PTHR21177">
    <property type="entry name" value="IP06524P-RELATED"/>
    <property type="match status" value="1"/>
</dbReference>
<dbReference type="AlphaFoldDB" id="E9H4Z5"/>
<evidence type="ECO:0000313" key="3">
    <source>
        <dbReference type="Proteomes" id="UP000000305"/>
    </source>
</evidence>
<dbReference type="PANTHER" id="PTHR21177:SF7">
    <property type="entry name" value="GH11627P"/>
    <property type="match status" value="1"/>
</dbReference>
<accession>E9H4Z5</accession>
<organism evidence="2 3">
    <name type="scientific">Daphnia pulex</name>
    <name type="common">Water flea</name>
    <dbReference type="NCBI Taxonomy" id="6669"/>
    <lineage>
        <taxon>Eukaryota</taxon>
        <taxon>Metazoa</taxon>
        <taxon>Ecdysozoa</taxon>
        <taxon>Arthropoda</taxon>
        <taxon>Crustacea</taxon>
        <taxon>Branchiopoda</taxon>
        <taxon>Diplostraca</taxon>
        <taxon>Cladocera</taxon>
        <taxon>Anomopoda</taxon>
        <taxon>Daphniidae</taxon>
        <taxon>Daphnia</taxon>
    </lineage>
</organism>
<sequence length="230" mass="24584">MRRSLYGILLLVCCAISSVCAAPSSAVIGNELSGGLARESRQLIPDEKGTCFALGSGGPCSSTQLLGYDIFKRQLQCVVDPFSPESSPSQQNELVDGAENKELFSQDYISERIGWIEYLISISLSQRRYLMEPIERQDTAGILQLPSSLPDSLLLPCRTGARSDNNFKCANPLVSDSGSGGSLPPMPPLVTCPADSFLTASGSCVDDSRAAKCGPSTRFNEATGQCRSLF</sequence>
<name>E9H4Z5_DAPPU</name>
<dbReference type="HOGENOM" id="CLU_1205843_0_0_1"/>
<keyword evidence="3" id="KW-1185">Reference proteome</keyword>
<proteinExistence type="predicted"/>
<reference evidence="2 3" key="1">
    <citation type="journal article" date="2011" name="Science">
        <title>The ecoresponsive genome of Daphnia pulex.</title>
        <authorList>
            <person name="Colbourne J.K."/>
            <person name="Pfrender M.E."/>
            <person name="Gilbert D."/>
            <person name="Thomas W.K."/>
            <person name="Tucker A."/>
            <person name="Oakley T.H."/>
            <person name="Tokishita S."/>
            <person name="Aerts A."/>
            <person name="Arnold G.J."/>
            <person name="Basu M.K."/>
            <person name="Bauer D.J."/>
            <person name="Caceres C.E."/>
            <person name="Carmel L."/>
            <person name="Casola C."/>
            <person name="Choi J.H."/>
            <person name="Detter J.C."/>
            <person name="Dong Q."/>
            <person name="Dusheyko S."/>
            <person name="Eads B.D."/>
            <person name="Frohlich T."/>
            <person name="Geiler-Samerotte K.A."/>
            <person name="Gerlach D."/>
            <person name="Hatcher P."/>
            <person name="Jogdeo S."/>
            <person name="Krijgsveld J."/>
            <person name="Kriventseva E.V."/>
            <person name="Kultz D."/>
            <person name="Laforsch C."/>
            <person name="Lindquist E."/>
            <person name="Lopez J."/>
            <person name="Manak J.R."/>
            <person name="Muller J."/>
            <person name="Pangilinan J."/>
            <person name="Patwardhan R.P."/>
            <person name="Pitluck S."/>
            <person name="Pritham E.J."/>
            <person name="Rechtsteiner A."/>
            <person name="Rho M."/>
            <person name="Rogozin I.B."/>
            <person name="Sakarya O."/>
            <person name="Salamov A."/>
            <person name="Schaack S."/>
            <person name="Shapiro H."/>
            <person name="Shiga Y."/>
            <person name="Skalitzky C."/>
            <person name="Smith Z."/>
            <person name="Souvorov A."/>
            <person name="Sung W."/>
            <person name="Tang Z."/>
            <person name="Tsuchiya D."/>
            <person name="Tu H."/>
            <person name="Vos H."/>
            <person name="Wang M."/>
            <person name="Wolf Y.I."/>
            <person name="Yamagata H."/>
            <person name="Yamada T."/>
            <person name="Ye Y."/>
            <person name="Shaw J.R."/>
            <person name="Andrews J."/>
            <person name="Crease T.J."/>
            <person name="Tang H."/>
            <person name="Lucas S.M."/>
            <person name="Robertson H.M."/>
            <person name="Bork P."/>
            <person name="Koonin E.V."/>
            <person name="Zdobnov E.M."/>
            <person name="Grigoriev I.V."/>
            <person name="Lynch M."/>
            <person name="Boore J.L."/>
        </authorList>
    </citation>
    <scope>NUCLEOTIDE SEQUENCE [LARGE SCALE GENOMIC DNA]</scope>
</reference>
<evidence type="ECO:0000256" key="1">
    <source>
        <dbReference type="SAM" id="SignalP"/>
    </source>
</evidence>
<dbReference type="Proteomes" id="UP000000305">
    <property type="component" value="Unassembled WGS sequence"/>
</dbReference>
<dbReference type="KEGG" id="dpx:DAPPUDRAFT_325519"/>
<dbReference type="PhylomeDB" id="E9H4Z5"/>
<dbReference type="EMBL" id="GL732592">
    <property type="protein sequence ID" value="EFX73270.1"/>
    <property type="molecule type" value="Genomic_DNA"/>
</dbReference>